<comment type="caution">
    <text evidence="1">The sequence shown here is derived from an EMBL/GenBank/DDBJ whole genome shotgun (WGS) entry which is preliminary data.</text>
</comment>
<dbReference type="Proteomes" id="UP000281118">
    <property type="component" value="Unassembled WGS sequence"/>
</dbReference>
<evidence type="ECO:0000313" key="2">
    <source>
        <dbReference type="Proteomes" id="UP000281118"/>
    </source>
</evidence>
<sequence>MKNTRIERLFEHTKLLCFGRYVLTAPVDSRLAFGRDFPTLANQAKDIDKVMDAERAKILAADKTAEINYFGKGPAPNTWLIRSYMDDTAKKLELEGFRNYHIVGPHIFVNDRGTAKSRGVTADSILQSTIEIAQNLRPRTPDE</sequence>
<dbReference type="EMBL" id="RXFT01000038">
    <property type="protein sequence ID" value="RUR71966.1"/>
    <property type="molecule type" value="Genomic_DNA"/>
</dbReference>
<name>A0A433MVV7_9BURK</name>
<dbReference type="AlphaFoldDB" id="A0A433MVV7"/>
<feature type="non-terminal residue" evidence="1">
    <location>
        <position position="143"/>
    </location>
</feature>
<accession>A0A433MVV7</accession>
<organism evidence="1 2">
    <name type="scientific">Variovorax guangxiensis</name>
    <dbReference type="NCBI Taxonomy" id="1775474"/>
    <lineage>
        <taxon>Bacteria</taxon>
        <taxon>Pseudomonadati</taxon>
        <taxon>Pseudomonadota</taxon>
        <taxon>Betaproteobacteria</taxon>
        <taxon>Burkholderiales</taxon>
        <taxon>Comamonadaceae</taxon>
        <taxon>Variovorax</taxon>
    </lineage>
</organism>
<proteinExistence type="predicted"/>
<protein>
    <submittedName>
        <fullName evidence="1">Uncharacterized protein</fullName>
    </submittedName>
</protein>
<reference evidence="1 2" key="1">
    <citation type="submission" date="2018-12" db="EMBL/GenBank/DDBJ databases">
        <title>The genome sequences of Variovorax guangxiensis DSM 27352.</title>
        <authorList>
            <person name="Gao J."/>
            <person name="Sun J."/>
        </authorList>
    </citation>
    <scope>NUCLEOTIDE SEQUENCE [LARGE SCALE GENOMIC DNA]</scope>
    <source>
        <strain evidence="1 2">DSM 27352</strain>
    </source>
</reference>
<gene>
    <name evidence="1" type="ORF">EJP67_33490</name>
</gene>
<evidence type="ECO:0000313" key="1">
    <source>
        <dbReference type="EMBL" id="RUR71966.1"/>
    </source>
</evidence>